<protein>
    <recommendedName>
        <fullName evidence="2">chorismate mutase</fullName>
        <ecNumber evidence="2">5.4.99.5</ecNumber>
    </recommendedName>
</protein>
<evidence type="ECO:0000256" key="2">
    <source>
        <dbReference type="ARBA" id="ARBA00012404"/>
    </source>
</evidence>
<keyword evidence="3" id="KW-0963">Cytoplasm</keyword>
<dbReference type="AlphaFoldDB" id="A0AAN6GBF7"/>
<dbReference type="PROSITE" id="PS51169">
    <property type="entry name" value="CHORISMATE_MUT_3"/>
    <property type="match status" value="1"/>
</dbReference>
<gene>
    <name evidence="8" type="primary">ARO7_2</name>
    <name evidence="8" type="ORF">OC842_003606</name>
</gene>
<accession>A0AAN6GBF7</accession>
<dbReference type="PANTHER" id="PTHR21145:SF12">
    <property type="entry name" value="CHORISMATE MUTASE"/>
    <property type="match status" value="1"/>
</dbReference>
<feature type="compositionally biased region" description="Low complexity" evidence="7">
    <location>
        <begin position="289"/>
        <end position="298"/>
    </location>
</feature>
<dbReference type="PANTHER" id="PTHR21145">
    <property type="entry name" value="CHORISMATE MUTASE"/>
    <property type="match status" value="1"/>
</dbReference>
<keyword evidence="4" id="KW-0057">Aromatic amino acid biosynthesis</keyword>
<organism evidence="8 9">
    <name type="scientific">Tilletia horrida</name>
    <dbReference type="NCBI Taxonomy" id="155126"/>
    <lineage>
        <taxon>Eukaryota</taxon>
        <taxon>Fungi</taxon>
        <taxon>Dikarya</taxon>
        <taxon>Basidiomycota</taxon>
        <taxon>Ustilaginomycotina</taxon>
        <taxon>Exobasidiomycetes</taxon>
        <taxon>Tilletiales</taxon>
        <taxon>Tilletiaceae</taxon>
        <taxon>Tilletia</taxon>
    </lineage>
</organism>
<keyword evidence="5 8" id="KW-0413">Isomerase</keyword>
<dbReference type="Gene3D" id="1.10.590.10">
    <property type="entry name" value="Chorismate mutase, AroQ class superfamily, eukaryotic"/>
    <property type="match status" value="2"/>
</dbReference>
<evidence type="ECO:0000256" key="7">
    <source>
        <dbReference type="SAM" id="MobiDB-lite"/>
    </source>
</evidence>
<reference evidence="8" key="1">
    <citation type="journal article" date="2023" name="PhytoFront">
        <title>Draft Genome Resources of Seven Strains of Tilletia horrida, Causal Agent of Kernel Smut of Rice.</title>
        <authorList>
            <person name="Khanal S."/>
            <person name="Antony Babu S."/>
            <person name="Zhou X.G."/>
        </authorList>
    </citation>
    <scope>NUCLEOTIDE SEQUENCE</scope>
    <source>
        <strain evidence="8">TX3</strain>
    </source>
</reference>
<dbReference type="NCBIfam" id="TIGR01802">
    <property type="entry name" value="CM_pl-yst"/>
    <property type="match status" value="1"/>
</dbReference>
<dbReference type="GO" id="GO:0004106">
    <property type="term" value="F:chorismate mutase activity"/>
    <property type="evidence" value="ECO:0007669"/>
    <property type="project" value="UniProtKB-EC"/>
</dbReference>
<dbReference type="SUPFAM" id="SSF48600">
    <property type="entry name" value="Chorismate mutase II"/>
    <property type="match status" value="2"/>
</dbReference>
<dbReference type="Proteomes" id="UP001176521">
    <property type="component" value="Unassembled WGS sequence"/>
</dbReference>
<evidence type="ECO:0000256" key="4">
    <source>
        <dbReference type="ARBA" id="ARBA00023222"/>
    </source>
</evidence>
<evidence type="ECO:0000256" key="1">
    <source>
        <dbReference type="ARBA" id="ARBA00004496"/>
    </source>
</evidence>
<dbReference type="EMBL" id="JAPDMQ010000185">
    <property type="protein sequence ID" value="KAK0531464.1"/>
    <property type="molecule type" value="Genomic_DNA"/>
</dbReference>
<dbReference type="GO" id="GO:0005737">
    <property type="term" value="C:cytoplasm"/>
    <property type="evidence" value="ECO:0007669"/>
    <property type="project" value="UniProtKB-SubCell"/>
</dbReference>
<comment type="caution">
    <text evidence="8">The sequence shown here is derived from an EMBL/GenBank/DDBJ whole genome shotgun (WGS) entry which is preliminary data.</text>
</comment>
<comment type="subcellular location">
    <subcellularLocation>
        <location evidence="1">Cytoplasm</location>
    </subcellularLocation>
</comment>
<dbReference type="GO" id="GO:0009094">
    <property type="term" value="P:L-phenylalanine biosynthetic process"/>
    <property type="evidence" value="ECO:0007669"/>
    <property type="project" value="UniProtKB-KW"/>
</dbReference>
<evidence type="ECO:0000256" key="3">
    <source>
        <dbReference type="ARBA" id="ARBA00022490"/>
    </source>
</evidence>
<feature type="compositionally biased region" description="Polar residues" evidence="7">
    <location>
        <begin position="272"/>
        <end position="288"/>
    </location>
</feature>
<comment type="catalytic activity">
    <reaction evidence="6">
        <text>chorismate = prephenate</text>
        <dbReference type="Rhea" id="RHEA:13897"/>
        <dbReference type="ChEBI" id="CHEBI:29748"/>
        <dbReference type="ChEBI" id="CHEBI:29934"/>
        <dbReference type="EC" id="5.4.99.5"/>
    </reaction>
    <physiologicalReaction direction="left-to-right" evidence="6">
        <dbReference type="Rhea" id="RHEA:13898"/>
    </physiologicalReaction>
</comment>
<feature type="compositionally biased region" description="Low complexity" evidence="7">
    <location>
        <begin position="322"/>
        <end position="361"/>
    </location>
</feature>
<keyword evidence="4" id="KW-0028">Amino-acid biosynthesis</keyword>
<feature type="region of interest" description="Disordered" evidence="7">
    <location>
        <begin position="257"/>
        <end position="366"/>
    </location>
</feature>
<name>A0AAN6GBF7_9BASI</name>
<dbReference type="InterPro" id="IPR036263">
    <property type="entry name" value="Chorismate_II_sf"/>
</dbReference>
<dbReference type="GO" id="GO:0046417">
    <property type="term" value="P:chorismate metabolic process"/>
    <property type="evidence" value="ECO:0007669"/>
    <property type="project" value="InterPro"/>
</dbReference>
<dbReference type="InterPro" id="IPR037039">
    <property type="entry name" value="CM_AroQ_sf_eucaryotic"/>
</dbReference>
<dbReference type="EC" id="5.4.99.5" evidence="2"/>
<evidence type="ECO:0000313" key="8">
    <source>
        <dbReference type="EMBL" id="KAK0531464.1"/>
    </source>
</evidence>
<proteinExistence type="predicted"/>
<sequence length="417" mass="45538">MASTAEPSAEQLSQRRSSIPDGVIAQVNSRPTTFITANTPADTLLSLAYIRSVLIRLEDTICFLLIERAQFAHNPTMYIPQAIPELVQRENWTGSWLTWFLKESESTHAKVRRWEAPDEWPYTEAQLLPKPILPPIDYPHVLHPAAITLVNDRILHFYQSELVPGITARWGHKSDDGQYGSSAVVDVELLAALSRRIHFGMFVSESKFQSNPAAFIPHILAKPEPNRAALERLITKPEVEAALLVRLEQKAKVYGQDLDLDRTAPPSKPRSRQGSAANAHAVNSTSPLTTATTTTTTTVAIPAGRDPGPTSPNGAQETATIVAAGDPHPAAPPSAGSVPVFTSPFASSSSSIPPQQQQTASKPPAPVATKIDVNEVVKLYHKFVIPITKDVEVEYLVKRLDGLSQQEIDDLMNEEPA</sequence>
<evidence type="ECO:0000256" key="5">
    <source>
        <dbReference type="ARBA" id="ARBA00023235"/>
    </source>
</evidence>
<keyword evidence="4" id="KW-0584">Phenylalanine biosynthesis</keyword>
<keyword evidence="9" id="KW-1185">Reference proteome</keyword>
<evidence type="ECO:0000313" key="9">
    <source>
        <dbReference type="Proteomes" id="UP001176521"/>
    </source>
</evidence>
<dbReference type="InterPro" id="IPR008238">
    <property type="entry name" value="Chorismate_mutase_AroQ_euk"/>
</dbReference>
<evidence type="ECO:0000256" key="6">
    <source>
        <dbReference type="ARBA" id="ARBA00023979"/>
    </source>
</evidence>